<dbReference type="EMBL" id="CP018076">
    <property type="protein sequence ID" value="APE42060.1"/>
    <property type="molecule type" value="Genomic_DNA"/>
</dbReference>
<dbReference type="AlphaFoldDB" id="A0A1J0WCM6"/>
<keyword evidence="2" id="KW-1185">Reference proteome</keyword>
<dbReference type="KEGG" id="suam:BOO69_00515"/>
<reference evidence="1 2" key="1">
    <citation type="submission" date="2016-11" db="EMBL/GenBank/DDBJ databases">
        <title>Complete genome sequence of Sulfitobacter sp. AM1-D1, a toxic bacteria associated with marine dinoflagellate Alexandrium minutum in East China Sea.</title>
        <authorList>
            <person name="Yang Q."/>
            <person name="Zhang X."/>
            <person name="Tian X."/>
        </authorList>
    </citation>
    <scope>NUCLEOTIDE SEQUENCE [LARGE SCALE GENOMIC DNA]</scope>
    <source>
        <strain evidence="1 2">AM1-D1</strain>
    </source>
</reference>
<evidence type="ECO:0000313" key="1">
    <source>
        <dbReference type="EMBL" id="APE42060.1"/>
    </source>
</evidence>
<evidence type="ECO:0000313" key="2">
    <source>
        <dbReference type="Proteomes" id="UP000181897"/>
    </source>
</evidence>
<protein>
    <submittedName>
        <fullName evidence="1">Uncharacterized protein</fullName>
    </submittedName>
</protein>
<dbReference type="Proteomes" id="UP000181897">
    <property type="component" value="Chromosome"/>
</dbReference>
<accession>A0A1J0WCM6</accession>
<gene>
    <name evidence="1" type="ORF">BOO69_00515</name>
</gene>
<sequence>MNVGAPLREGVNAVLFVPGQPRIKGTVQAMVNPVALCRGQERGLSAPLSRLGGDQLRTSFS</sequence>
<name>A0A1J0WCM6_9RHOB</name>
<dbReference type="RefSeq" id="WP_216636995.1">
    <property type="nucleotide sequence ID" value="NZ_CP018076.1"/>
</dbReference>
<dbReference type="STRING" id="1917485.BOO69_00515"/>
<proteinExistence type="predicted"/>
<organism evidence="1 2">
    <name type="scientific">Sulfitobacter alexandrii</name>
    <dbReference type="NCBI Taxonomy" id="1917485"/>
    <lineage>
        <taxon>Bacteria</taxon>
        <taxon>Pseudomonadati</taxon>
        <taxon>Pseudomonadota</taxon>
        <taxon>Alphaproteobacteria</taxon>
        <taxon>Rhodobacterales</taxon>
        <taxon>Roseobacteraceae</taxon>
        <taxon>Sulfitobacter</taxon>
    </lineage>
</organism>